<evidence type="ECO:0000256" key="9">
    <source>
        <dbReference type="ARBA" id="ARBA00022989"/>
    </source>
</evidence>
<dbReference type="InterPro" id="IPR003591">
    <property type="entry name" value="Leu-rich_rpt_typical-subtyp"/>
</dbReference>
<dbReference type="SMART" id="SM00369">
    <property type="entry name" value="LRR_TYP"/>
    <property type="match status" value="7"/>
</dbReference>
<dbReference type="Pfam" id="PF08263">
    <property type="entry name" value="LRRNT_2"/>
    <property type="match status" value="1"/>
</dbReference>
<reference evidence="18" key="1">
    <citation type="journal article" date="2012" name="Nat. Biotechnol.">
        <title>Reference genome sequence of the model plant Setaria.</title>
        <authorList>
            <person name="Bennetzen J.L."/>
            <person name="Schmutz J."/>
            <person name="Wang H."/>
            <person name="Percifield R."/>
            <person name="Hawkins J."/>
            <person name="Pontaroli A.C."/>
            <person name="Estep M."/>
            <person name="Feng L."/>
            <person name="Vaughn J.N."/>
            <person name="Grimwood J."/>
            <person name="Jenkins J."/>
            <person name="Barry K."/>
            <person name="Lindquist E."/>
            <person name="Hellsten U."/>
            <person name="Deshpande S."/>
            <person name="Wang X."/>
            <person name="Wu X."/>
            <person name="Mitros T."/>
            <person name="Triplett J."/>
            <person name="Yang X."/>
            <person name="Ye C.Y."/>
            <person name="Mauro-Herrera M."/>
            <person name="Wang L."/>
            <person name="Li P."/>
            <person name="Sharma M."/>
            <person name="Sharma R."/>
            <person name="Ronald P.C."/>
            <person name="Panaud O."/>
            <person name="Kellogg E.A."/>
            <person name="Brutnell T.P."/>
            <person name="Doust A.N."/>
            <person name="Tuskan G.A."/>
            <person name="Rokhsar D."/>
            <person name="Devos K.M."/>
        </authorList>
    </citation>
    <scope>NUCLEOTIDE SEQUENCE [LARGE SCALE GENOMIC DNA]</scope>
    <source>
        <strain evidence="18">cv. Yugu1</strain>
    </source>
</reference>
<dbReference type="PANTHER" id="PTHR48063:SF70">
    <property type="entry name" value="LEUCINE-RICH REPEAT-CONTAINING N-TERMINAL PLANT-TYPE DOMAIN-CONTAINING PROTEIN"/>
    <property type="match status" value="1"/>
</dbReference>
<keyword evidence="5" id="KW-1070">Brassinosteroid signaling pathway</keyword>
<organism evidence="17 18">
    <name type="scientific">Setaria italica</name>
    <name type="common">Foxtail millet</name>
    <name type="synonym">Panicum italicum</name>
    <dbReference type="NCBI Taxonomy" id="4555"/>
    <lineage>
        <taxon>Eukaryota</taxon>
        <taxon>Viridiplantae</taxon>
        <taxon>Streptophyta</taxon>
        <taxon>Embryophyta</taxon>
        <taxon>Tracheophyta</taxon>
        <taxon>Spermatophyta</taxon>
        <taxon>Magnoliopsida</taxon>
        <taxon>Liliopsida</taxon>
        <taxon>Poales</taxon>
        <taxon>Poaceae</taxon>
        <taxon>PACMAD clade</taxon>
        <taxon>Panicoideae</taxon>
        <taxon>Panicodae</taxon>
        <taxon>Paniceae</taxon>
        <taxon>Cenchrinae</taxon>
        <taxon>Setaria</taxon>
    </lineage>
</organism>
<keyword evidence="9 13" id="KW-1133">Transmembrane helix</keyword>
<keyword evidence="6 13" id="KW-0812">Transmembrane</keyword>
<evidence type="ECO:0000256" key="8">
    <source>
        <dbReference type="ARBA" id="ARBA00022737"/>
    </source>
</evidence>
<dbReference type="FunFam" id="3.80.10.10:FF:000041">
    <property type="entry name" value="LRR receptor-like serine/threonine-protein kinase ERECTA"/>
    <property type="match status" value="1"/>
</dbReference>
<dbReference type="Gene3D" id="3.80.10.10">
    <property type="entry name" value="Ribonuclease Inhibitor"/>
    <property type="match status" value="5"/>
</dbReference>
<keyword evidence="7 14" id="KW-0732">Signal</keyword>
<keyword evidence="10 13" id="KW-0472">Membrane</keyword>
<dbReference type="Gramene" id="KQK93834">
    <property type="protein sequence ID" value="KQK93834"/>
    <property type="gene ID" value="SETIT_028142mg"/>
</dbReference>
<evidence type="ECO:0000256" key="11">
    <source>
        <dbReference type="ARBA" id="ARBA00023170"/>
    </source>
</evidence>
<sequence length="1005" mass="110495">MKLCLLLPTIIWLLLILHMSSSSSLRAKRSNGRCIASESGALLSLKAGLSDPGGQLLSWKGEADCCQWKAGLSDPGGQLSSWQGEDCCQWKGVHCSNRTSHVVKLDLHGSYELGGEMSSSLVGLQHLKYLDLSCNNFDGSSIPKFIGSLKSLEYLNLSKAAFGGRVPPQLGNLSNLVYLDLNSAFNSDLYSDSLTWVSHLSLLKYLDMSWLHLSAAVDWIHGISSLPSLEVLHLSSSLLRNTNTIPSHSNLTALKVLDISRNYFHTAISPNWFWNIRTLTYLDLSWCDFQAPIPYEMGNMTSLEEVYTAGNNIGSMIPPNLENLCNLKIMEFQWSNITGDIGDLMNRLPKCSWNKLYVLDFSGNKLDGNLPNWLQPLKNLSYLNLHGNSIMGPLPLWIGGLNNLTILNLGSNQLVGEINEEHLEALTNLQVLEISDNSLSMRVHSNWIPSFKLKVAIFRSCQLGPAFPSWIRWQRSMNVLDISNATIHDNVPDWLWVVVSTASYLNMSNNLLSGTLPASLEMLAARMIDLSSNRFAGPVPRFPRSNFYTYLDLSRNNLSGTLPDFGGMNLFTLALYNNSISGSIPFSLCLVQGLEMLDLSGNMLSGELPTCKGDSGLYKDMLALNLNSNNVSGVFPSALQMSQQLVFLDLAYNQFSGNLPAWLGDKLPSLALLRLRSNNFSGNIPVQLATIQGLQYIDLACNRISGQIPESIVNLSAMARFNGYSSLDEVEGSGGGIVVIDEVEASRIGIQTYSSISFTETTSVLTKGQQLELSKGIQYMVNIDLSCNNLTGQIPQGISAMVALKSLNVSWNHLSGRIPNNIGDLKALESLDLSHNELSGEIPSSIAALTSLANLSYNNLSGRIPTGNQLQTLATDDPESMYVGNIGLCGPPLPKDCPGNGTSNSPVDEPEHKDNRMVKSIYLSMIIGFIFGLWVVFCIMLLYKGLRYSYFASIDYLYDTMCVHVVVTWNLLMGSLCMNHQRMVILSISITILVTTCMVQQCIIV</sequence>
<dbReference type="FunFam" id="3.80.10.10:FF:000111">
    <property type="entry name" value="LRR receptor-like serine/threonine-protein kinase ERECTA"/>
    <property type="match status" value="1"/>
</dbReference>
<keyword evidence="12" id="KW-0325">Glycoprotein</keyword>
<accession>K3ZNG5</accession>
<dbReference type="PRINTS" id="PR00019">
    <property type="entry name" value="LEURICHRPT"/>
</dbReference>
<evidence type="ECO:0000313" key="17">
    <source>
        <dbReference type="EnsemblPlants" id="KQK93834"/>
    </source>
</evidence>
<dbReference type="STRING" id="4555.K3ZNG5"/>
<proteinExistence type="inferred from homology"/>
<comment type="similarity">
    <text evidence="2">Belongs to the RLP family.</text>
</comment>
<evidence type="ECO:0000259" key="15">
    <source>
        <dbReference type="Pfam" id="PF08263"/>
    </source>
</evidence>
<keyword evidence="4" id="KW-0433">Leucine-rich repeat</keyword>
<dbReference type="InterPro" id="IPR001611">
    <property type="entry name" value="Leu-rich_rpt"/>
</dbReference>
<evidence type="ECO:0000256" key="14">
    <source>
        <dbReference type="SAM" id="SignalP"/>
    </source>
</evidence>
<dbReference type="Pfam" id="PF00560">
    <property type="entry name" value="LRR_1"/>
    <property type="match status" value="7"/>
</dbReference>
<dbReference type="FunFam" id="3.80.10.10:FF:001347">
    <property type="entry name" value="LRR receptor-like serine/threonine-protein kinase GSO2"/>
    <property type="match status" value="1"/>
</dbReference>
<dbReference type="InterPro" id="IPR032675">
    <property type="entry name" value="LRR_dom_sf"/>
</dbReference>
<feature type="domain" description="Disease resistance R13L4/SHOC-2-like LRR" evidence="16">
    <location>
        <begin position="249"/>
        <end position="426"/>
    </location>
</feature>
<evidence type="ECO:0000256" key="2">
    <source>
        <dbReference type="ARBA" id="ARBA00009592"/>
    </source>
</evidence>
<dbReference type="AlphaFoldDB" id="K3ZNG5"/>
<feature type="domain" description="Leucine-rich repeat-containing N-terminal plant-type" evidence="15">
    <location>
        <begin position="67"/>
        <end position="96"/>
    </location>
</feature>
<dbReference type="SUPFAM" id="SSF52058">
    <property type="entry name" value="L domain-like"/>
    <property type="match status" value="2"/>
</dbReference>
<evidence type="ECO:0000256" key="5">
    <source>
        <dbReference type="ARBA" id="ARBA00022626"/>
    </source>
</evidence>
<dbReference type="FunCoup" id="K3ZNG5">
    <property type="interactions" value="17"/>
</dbReference>
<dbReference type="InParanoid" id="K3ZNG5"/>
<name>K3ZNG5_SETIT</name>
<reference evidence="17" key="2">
    <citation type="submission" date="2018-08" db="UniProtKB">
        <authorList>
            <consortium name="EnsemblPlants"/>
        </authorList>
    </citation>
    <scope>IDENTIFICATION</scope>
    <source>
        <strain evidence="17">Yugu1</strain>
    </source>
</reference>
<evidence type="ECO:0000256" key="10">
    <source>
        <dbReference type="ARBA" id="ARBA00023136"/>
    </source>
</evidence>
<evidence type="ECO:0008006" key="19">
    <source>
        <dbReference type="Google" id="ProtNLM"/>
    </source>
</evidence>
<feature type="signal peptide" evidence="14">
    <location>
        <begin position="1"/>
        <end position="22"/>
    </location>
</feature>
<keyword evidence="18" id="KW-1185">Reference proteome</keyword>
<dbReference type="InterPro" id="IPR046956">
    <property type="entry name" value="RLP23-like"/>
</dbReference>
<evidence type="ECO:0000256" key="7">
    <source>
        <dbReference type="ARBA" id="ARBA00022729"/>
    </source>
</evidence>
<dbReference type="eggNOG" id="KOG0619">
    <property type="taxonomic scope" value="Eukaryota"/>
</dbReference>
<gene>
    <name evidence="17" type="primary">LOC101753481</name>
</gene>
<evidence type="ECO:0000256" key="4">
    <source>
        <dbReference type="ARBA" id="ARBA00022614"/>
    </source>
</evidence>
<evidence type="ECO:0000259" key="16">
    <source>
        <dbReference type="Pfam" id="PF23598"/>
    </source>
</evidence>
<feature type="domain" description="Disease resistance R13L4/SHOC-2-like LRR" evidence="16">
    <location>
        <begin position="105"/>
        <end position="236"/>
    </location>
</feature>
<dbReference type="FunFam" id="3.80.10.10:FF:000129">
    <property type="entry name" value="Leucine-rich repeat receptor-like kinase"/>
    <property type="match status" value="1"/>
</dbReference>
<dbReference type="EMBL" id="AGNK02004679">
    <property type="status" value="NOT_ANNOTATED_CDS"/>
    <property type="molecule type" value="Genomic_DNA"/>
</dbReference>
<dbReference type="InterPro" id="IPR013210">
    <property type="entry name" value="LRR_N_plant-typ"/>
</dbReference>
<dbReference type="InterPro" id="IPR055414">
    <property type="entry name" value="LRR_R13L4/SHOC2-like"/>
</dbReference>
<keyword evidence="8" id="KW-0677">Repeat</keyword>
<protein>
    <recommendedName>
        <fullName evidence="19">Leucine-rich repeat-containing N-terminal plant-type domain-containing protein</fullName>
    </recommendedName>
</protein>
<keyword evidence="11" id="KW-0675">Receptor</keyword>
<feature type="transmembrane region" description="Helical" evidence="13">
    <location>
        <begin position="955"/>
        <end position="972"/>
    </location>
</feature>
<comment type="subcellular location">
    <subcellularLocation>
        <location evidence="1">Cell membrane</location>
        <topology evidence="1">Single-pass type I membrane protein</topology>
    </subcellularLocation>
</comment>
<evidence type="ECO:0000256" key="13">
    <source>
        <dbReference type="SAM" id="Phobius"/>
    </source>
</evidence>
<evidence type="ECO:0000256" key="6">
    <source>
        <dbReference type="ARBA" id="ARBA00022692"/>
    </source>
</evidence>
<keyword evidence="3" id="KW-1003">Cell membrane</keyword>
<evidence type="ECO:0000256" key="1">
    <source>
        <dbReference type="ARBA" id="ARBA00004251"/>
    </source>
</evidence>
<dbReference type="EnsemblPlants" id="KQK93834">
    <property type="protein sequence ID" value="KQK93834"/>
    <property type="gene ID" value="SETIT_028142mg"/>
</dbReference>
<dbReference type="FunFam" id="3.80.10.10:FF:000649">
    <property type="entry name" value="Leucine Rich Repeat family protein"/>
    <property type="match status" value="1"/>
</dbReference>
<dbReference type="OMA" id="SAMARFN"/>
<dbReference type="PANTHER" id="PTHR48063">
    <property type="entry name" value="LRR RECEPTOR-LIKE KINASE"/>
    <property type="match status" value="1"/>
</dbReference>
<feature type="transmembrane region" description="Helical" evidence="13">
    <location>
        <begin position="921"/>
        <end position="943"/>
    </location>
</feature>
<dbReference type="SUPFAM" id="SSF52047">
    <property type="entry name" value="RNI-like"/>
    <property type="match status" value="1"/>
</dbReference>
<dbReference type="GO" id="GO:0005886">
    <property type="term" value="C:plasma membrane"/>
    <property type="evidence" value="ECO:0007669"/>
    <property type="project" value="UniProtKB-SubCell"/>
</dbReference>
<evidence type="ECO:0000313" key="18">
    <source>
        <dbReference type="Proteomes" id="UP000004995"/>
    </source>
</evidence>
<feature type="chain" id="PRO_5010128051" description="Leucine-rich repeat-containing N-terminal plant-type domain-containing protein" evidence="14">
    <location>
        <begin position="23"/>
        <end position="1005"/>
    </location>
</feature>
<dbReference type="Pfam" id="PF23598">
    <property type="entry name" value="LRR_14"/>
    <property type="match status" value="2"/>
</dbReference>
<dbReference type="GO" id="GO:0009742">
    <property type="term" value="P:brassinosteroid mediated signaling pathway"/>
    <property type="evidence" value="ECO:0007669"/>
    <property type="project" value="UniProtKB-KW"/>
</dbReference>
<evidence type="ECO:0000256" key="12">
    <source>
        <dbReference type="ARBA" id="ARBA00023180"/>
    </source>
</evidence>
<dbReference type="Proteomes" id="UP000004995">
    <property type="component" value="Unassembled WGS sequence"/>
</dbReference>
<feature type="transmembrane region" description="Helical" evidence="13">
    <location>
        <begin position="984"/>
        <end position="1004"/>
    </location>
</feature>
<dbReference type="HOGENOM" id="CLU_000288_18_3_1"/>
<evidence type="ECO:0000256" key="3">
    <source>
        <dbReference type="ARBA" id="ARBA00022475"/>
    </source>
</evidence>